<comment type="caution">
    <text evidence="1">The sequence shown here is derived from an EMBL/GenBank/DDBJ whole genome shotgun (WGS) entry which is preliminary data.</text>
</comment>
<dbReference type="NCBIfam" id="TIGR03843">
    <property type="entry name" value="SCO1664 family protein"/>
    <property type="match status" value="1"/>
</dbReference>
<name>A0ABV1JWQ7_9PSEU</name>
<dbReference type="Proteomes" id="UP001464923">
    <property type="component" value="Unassembled WGS sequence"/>
</dbReference>
<evidence type="ECO:0000313" key="2">
    <source>
        <dbReference type="Proteomes" id="UP001464923"/>
    </source>
</evidence>
<evidence type="ECO:0000313" key="1">
    <source>
        <dbReference type="EMBL" id="MEQ3540379.1"/>
    </source>
</evidence>
<dbReference type="RefSeq" id="WP_345646271.1">
    <property type="nucleotide sequence ID" value="NZ_BAABLY010000040.1"/>
</dbReference>
<dbReference type="InterPro" id="IPR022292">
    <property type="entry name" value="CHP03843"/>
</dbReference>
<dbReference type="EMBL" id="JBEDNP010000009">
    <property type="protein sequence ID" value="MEQ3540379.1"/>
    <property type="molecule type" value="Genomic_DNA"/>
</dbReference>
<keyword evidence="2" id="KW-1185">Reference proteome</keyword>
<proteinExistence type="predicted"/>
<gene>
    <name evidence="1" type="ORF">WHI96_16275</name>
</gene>
<accession>A0ABV1JWQ7</accession>
<reference evidence="1 2" key="1">
    <citation type="submission" date="2024-03" db="EMBL/GenBank/DDBJ databases">
        <title>Draft genome sequence of Pseudonocardia tropica JCM 19149.</title>
        <authorList>
            <person name="Butdee W."/>
            <person name="Duangmal K."/>
        </authorList>
    </citation>
    <scope>NUCLEOTIDE SEQUENCE [LARGE SCALE GENOMIC DNA]</scope>
    <source>
        <strain evidence="1 2">JCM 19149</strain>
    </source>
</reference>
<organism evidence="1 2">
    <name type="scientific">Pseudonocardia tropica</name>
    <dbReference type="NCBI Taxonomy" id="681289"/>
    <lineage>
        <taxon>Bacteria</taxon>
        <taxon>Bacillati</taxon>
        <taxon>Actinomycetota</taxon>
        <taxon>Actinomycetes</taxon>
        <taxon>Pseudonocardiales</taxon>
        <taxon>Pseudonocardiaceae</taxon>
        <taxon>Pseudonocardia</taxon>
    </lineage>
</organism>
<sequence length="299" mass="32435">MTLDLRDPAVFEVLRSGRMDITGRMVDASNATLFGTVSLDGVALRCVYKPVRGERPLWDFPDGTLAGREVGAFLVSQTSGLDVVPPTVLREQAPFGTGMVQAWVSSGDESALSEPPADDAGDELDGDITEETIQLATESLVELCEPHEIPGGWLPVLRARDGAGDPVVLVHADHPQLRDMALFDVVVNNADRKGGHVIVRRHGDGVDEVYGVDHGLTLHTEPKLRTVLWGWVGDELGEEHTAVLKELRARLAGEFADVLGEHVTRREVAALRSRIDHLLAEPRFPGPDGYGPAIPWPAF</sequence>
<protein>
    <submittedName>
        <fullName evidence="1">SCO1664 family protein</fullName>
    </submittedName>
</protein>